<name>A0A915IL67_ROMCU</name>
<organism evidence="1 2">
    <name type="scientific">Romanomermis culicivorax</name>
    <name type="common">Nematode worm</name>
    <dbReference type="NCBI Taxonomy" id="13658"/>
    <lineage>
        <taxon>Eukaryota</taxon>
        <taxon>Metazoa</taxon>
        <taxon>Ecdysozoa</taxon>
        <taxon>Nematoda</taxon>
        <taxon>Enoplea</taxon>
        <taxon>Dorylaimia</taxon>
        <taxon>Mermithida</taxon>
        <taxon>Mermithoidea</taxon>
        <taxon>Mermithidae</taxon>
        <taxon>Romanomermis</taxon>
    </lineage>
</organism>
<proteinExistence type="predicted"/>
<accession>A0A915IL67</accession>
<dbReference type="PANTHER" id="PTHR33568:SF3">
    <property type="entry name" value="DNA-DIRECTED DNA POLYMERASE"/>
    <property type="match status" value="1"/>
</dbReference>
<keyword evidence="1" id="KW-1185">Reference proteome</keyword>
<dbReference type="PANTHER" id="PTHR33568">
    <property type="entry name" value="DNA POLYMERASE"/>
    <property type="match status" value="1"/>
</dbReference>
<evidence type="ECO:0000313" key="1">
    <source>
        <dbReference type="Proteomes" id="UP000887565"/>
    </source>
</evidence>
<sequence>DQKYNFNNQEFWEAIFGESSSQQKGDGCPITDFYKIGEQYHLRVQKRKSSAKNFQIQREAHCLLRVPCRHPHPLHLKFRDIFLEEKGVDPFFTSLTIASACNHIYREKYLLEDTIGLIPHGGYSRAENQSVIGIKWLKYTAETRKIKIRHKLNGGEVKIGPYKVDGIHNREIFELYGCQQGEKKQLAKFFAKAEIPEPLGPQEAFYGGRMNAIKLYHNCEVGKKIKYDV</sequence>
<dbReference type="AlphaFoldDB" id="A0A915IL67"/>
<evidence type="ECO:0000313" key="2">
    <source>
        <dbReference type="WBParaSite" id="nRc.2.0.1.t14922-RA"/>
    </source>
</evidence>
<protein>
    <submittedName>
        <fullName evidence="2">Uncharacterized protein</fullName>
    </submittedName>
</protein>
<dbReference type="WBParaSite" id="nRc.2.0.1.t14922-RA">
    <property type="protein sequence ID" value="nRc.2.0.1.t14922-RA"/>
    <property type="gene ID" value="nRc.2.0.1.g14922"/>
</dbReference>
<reference evidence="2" key="1">
    <citation type="submission" date="2022-11" db="UniProtKB">
        <authorList>
            <consortium name="WormBaseParasite"/>
        </authorList>
    </citation>
    <scope>IDENTIFICATION</scope>
</reference>
<dbReference type="Proteomes" id="UP000887565">
    <property type="component" value="Unplaced"/>
</dbReference>